<gene>
    <name evidence="8" type="ORF">SBAD_LOCUS861</name>
</gene>
<keyword evidence="4 6" id="KW-1015">Disulfide bond</keyword>
<reference evidence="10" key="1">
    <citation type="submission" date="2016-06" db="UniProtKB">
        <authorList>
            <consortium name="WormBaseParasite"/>
        </authorList>
    </citation>
    <scope>IDENTIFICATION</scope>
</reference>
<comment type="caution">
    <text evidence="6">Lacks conserved residue(s) required for the propagation of feature annotation.</text>
</comment>
<dbReference type="PROSITE" id="PS01187">
    <property type="entry name" value="EGF_CA"/>
    <property type="match status" value="2"/>
</dbReference>
<dbReference type="PROSITE" id="PS00010">
    <property type="entry name" value="ASX_HYDROXYL"/>
    <property type="match status" value="4"/>
</dbReference>
<dbReference type="SMART" id="SM00179">
    <property type="entry name" value="EGF_CA"/>
    <property type="match status" value="6"/>
</dbReference>
<dbReference type="FunFam" id="2.10.25.10:FF:000004">
    <property type="entry name" value="Neurogenic locus notch 1"/>
    <property type="match status" value="1"/>
</dbReference>
<evidence type="ECO:0000313" key="8">
    <source>
        <dbReference type="EMBL" id="VDO92390.1"/>
    </source>
</evidence>
<keyword evidence="2" id="KW-0732">Signal</keyword>
<dbReference type="CDD" id="cd00054">
    <property type="entry name" value="EGF_CA"/>
    <property type="match status" value="5"/>
</dbReference>
<sequence>MDFPDLGGFNVSKNAVRTVAELKFKRITTKWLSGLLLLLVACNVEEYKDVAHCPRKSVNNRIVEVALKVSTNSCRIAVSRVLYEPIPDFNGSLQLCKEFKNGRSISFLDTYESFYDIEDITILYPYALTRCAGDCNEDLEAVEVRNETLYVYGYNERGETLLRFPYIAIGLAPYILDNLQQNTVMYMQMRFVGETVYILALRNFDNNRPGIELVLCETDMYTACVVECLPTGVGIACAWTMISEAEPPHGLCPESNKIDASCECPPCHFTQWHEWTYNATCGESYKVRFRPPSDNPHVDCLRTLDNDCCWEEEPEYRGHCPCEQIECQHGGTCMDLSLEEWKCRCVLGYTGHNCEINIDDCRSDSCNYHGTCVDNLNYYTCLCEDGYNGDNCEYGIHTSPPATDIAILVDFLPTDEAGYEDSNQQDFFNSKEVDECLTDSCNKAGRCIDEFNGFRCRCYVGFTGSRCEQNIDDCVGAICQNNGTCVDHVRSYSCECTAGYTGRFCEAEIDSCSGVVCGFHGTCIRQRGGFVCDCKEGFSGEECETKIDHCVGISCGPNGTCVDSMDTYTCVCDEGLVGRACEKPSAVTEVNASATIGLMSVIVQVDIQEDYAKKVC</sequence>
<dbReference type="GO" id="GO:0005509">
    <property type="term" value="F:calcium ion binding"/>
    <property type="evidence" value="ECO:0007669"/>
    <property type="project" value="InterPro"/>
</dbReference>
<feature type="domain" description="EGF-like" evidence="7">
    <location>
        <begin position="321"/>
        <end position="355"/>
    </location>
</feature>
<keyword evidence="1 6" id="KW-0245">EGF-like domain</keyword>
<keyword evidence="3" id="KW-0677">Repeat</keyword>
<dbReference type="Pfam" id="PF00008">
    <property type="entry name" value="EGF"/>
    <property type="match status" value="3"/>
</dbReference>
<dbReference type="InterPro" id="IPR013032">
    <property type="entry name" value="EGF-like_CS"/>
</dbReference>
<organism evidence="10">
    <name type="scientific">Soboliphyme baturini</name>
    <dbReference type="NCBI Taxonomy" id="241478"/>
    <lineage>
        <taxon>Eukaryota</taxon>
        <taxon>Metazoa</taxon>
        <taxon>Ecdysozoa</taxon>
        <taxon>Nematoda</taxon>
        <taxon>Enoplea</taxon>
        <taxon>Dorylaimia</taxon>
        <taxon>Dioctophymatida</taxon>
        <taxon>Dioctophymatoidea</taxon>
        <taxon>Soboliphymatidae</taxon>
        <taxon>Soboliphyme</taxon>
    </lineage>
</organism>
<reference evidence="8 9" key="2">
    <citation type="submission" date="2018-11" db="EMBL/GenBank/DDBJ databases">
        <authorList>
            <consortium name="Pathogen Informatics"/>
        </authorList>
    </citation>
    <scope>NUCLEOTIDE SEQUENCE [LARGE SCALE GENOMIC DNA]</scope>
</reference>
<feature type="disulfide bond" evidence="6">
    <location>
        <begin position="458"/>
        <end position="467"/>
    </location>
</feature>
<dbReference type="Gene3D" id="2.10.25.10">
    <property type="entry name" value="Laminin"/>
    <property type="match status" value="6"/>
</dbReference>
<dbReference type="PANTHER" id="PTHR12916:SF4">
    <property type="entry name" value="UNINFLATABLE, ISOFORM C"/>
    <property type="match status" value="1"/>
</dbReference>
<keyword evidence="9" id="KW-1185">Reference proteome</keyword>
<feature type="disulfide bond" evidence="6">
    <location>
        <begin position="383"/>
        <end position="392"/>
    </location>
</feature>
<feature type="domain" description="EGF-like" evidence="7">
    <location>
        <begin position="357"/>
        <end position="393"/>
    </location>
</feature>
<feature type="domain" description="EGF-like" evidence="7">
    <location>
        <begin position="432"/>
        <end position="468"/>
    </location>
</feature>
<dbReference type="FunFam" id="2.10.25.10:FF:000472">
    <property type="entry name" value="Uncharacterized protein, isoform A"/>
    <property type="match status" value="2"/>
</dbReference>
<feature type="disulfide bond" evidence="6">
    <location>
        <begin position="345"/>
        <end position="354"/>
    </location>
</feature>
<dbReference type="InterPro" id="IPR018097">
    <property type="entry name" value="EGF_Ca-bd_CS"/>
</dbReference>
<dbReference type="InterPro" id="IPR000152">
    <property type="entry name" value="EGF-type_Asp/Asn_hydroxyl_site"/>
</dbReference>
<evidence type="ECO:0000313" key="10">
    <source>
        <dbReference type="WBParaSite" id="SBAD_0000088401-mRNA-1"/>
    </source>
</evidence>
<dbReference type="PROSITE" id="PS50026">
    <property type="entry name" value="EGF_3"/>
    <property type="match status" value="6"/>
</dbReference>
<dbReference type="WBParaSite" id="SBAD_0000088401-mRNA-1">
    <property type="protein sequence ID" value="SBAD_0000088401-mRNA-1"/>
    <property type="gene ID" value="SBAD_0000088401"/>
</dbReference>
<feature type="domain" description="EGF-like" evidence="7">
    <location>
        <begin position="546"/>
        <end position="582"/>
    </location>
</feature>
<feature type="disulfide bond" evidence="6">
    <location>
        <begin position="496"/>
        <end position="505"/>
    </location>
</feature>
<evidence type="ECO:0000256" key="2">
    <source>
        <dbReference type="ARBA" id="ARBA00022729"/>
    </source>
</evidence>
<dbReference type="SMART" id="SM00181">
    <property type="entry name" value="EGF"/>
    <property type="match status" value="6"/>
</dbReference>
<evidence type="ECO:0000256" key="4">
    <source>
        <dbReference type="ARBA" id="ARBA00023157"/>
    </source>
</evidence>
<accession>A0A183IB67</accession>
<evidence type="ECO:0000256" key="6">
    <source>
        <dbReference type="PROSITE-ProRule" id="PRU00076"/>
    </source>
</evidence>
<evidence type="ECO:0000256" key="5">
    <source>
        <dbReference type="ARBA" id="ARBA00023180"/>
    </source>
</evidence>
<keyword evidence="5" id="KW-0325">Glycoprotein</keyword>
<dbReference type="Pfam" id="PF12661">
    <property type="entry name" value="hEGF"/>
    <property type="match status" value="3"/>
</dbReference>
<dbReference type="InterPro" id="IPR001881">
    <property type="entry name" value="EGF-like_Ca-bd_dom"/>
</dbReference>
<feature type="disulfide bond" evidence="6">
    <location>
        <begin position="572"/>
        <end position="581"/>
    </location>
</feature>
<dbReference type="AlphaFoldDB" id="A0A183IB67"/>
<dbReference type="SUPFAM" id="SSF57196">
    <property type="entry name" value="EGF/Laminin"/>
    <property type="match status" value="6"/>
</dbReference>
<protein>
    <submittedName>
        <fullName evidence="10">Fibropellin-1</fullName>
    </submittedName>
</protein>
<evidence type="ECO:0000313" key="9">
    <source>
        <dbReference type="Proteomes" id="UP000270296"/>
    </source>
</evidence>
<dbReference type="EMBL" id="UZAM01006644">
    <property type="protein sequence ID" value="VDO92390.1"/>
    <property type="molecule type" value="Genomic_DNA"/>
</dbReference>
<evidence type="ECO:0000259" key="7">
    <source>
        <dbReference type="PROSITE" id="PS50026"/>
    </source>
</evidence>
<dbReference type="PANTHER" id="PTHR12916">
    <property type="entry name" value="CYTOCHROME C OXIDASE POLYPEPTIDE VIC-2"/>
    <property type="match status" value="1"/>
</dbReference>
<proteinExistence type="predicted"/>
<feature type="domain" description="EGF-like" evidence="7">
    <location>
        <begin position="470"/>
        <end position="506"/>
    </location>
</feature>
<dbReference type="Proteomes" id="UP000270296">
    <property type="component" value="Unassembled WGS sequence"/>
</dbReference>
<dbReference type="InterPro" id="IPR000742">
    <property type="entry name" value="EGF"/>
</dbReference>
<dbReference type="PROSITE" id="PS00022">
    <property type="entry name" value="EGF_1"/>
    <property type="match status" value="6"/>
</dbReference>
<dbReference type="OrthoDB" id="283575at2759"/>
<evidence type="ECO:0000256" key="3">
    <source>
        <dbReference type="ARBA" id="ARBA00022737"/>
    </source>
</evidence>
<feature type="disulfide bond" evidence="6">
    <location>
        <begin position="534"/>
        <end position="543"/>
    </location>
</feature>
<name>A0A183IB67_9BILA</name>
<evidence type="ECO:0000256" key="1">
    <source>
        <dbReference type="ARBA" id="ARBA00022536"/>
    </source>
</evidence>
<dbReference type="PROSITE" id="PS01186">
    <property type="entry name" value="EGF_2"/>
    <property type="match status" value="5"/>
</dbReference>
<feature type="domain" description="EGF-like" evidence="7">
    <location>
        <begin position="508"/>
        <end position="544"/>
    </location>
</feature>